<keyword evidence="4" id="KW-0472">Membrane</keyword>
<keyword evidence="4" id="KW-0812">Transmembrane</keyword>
<gene>
    <name evidence="6" type="ORF">NLJ89_g6098</name>
</gene>
<evidence type="ECO:0000259" key="5">
    <source>
        <dbReference type="Pfam" id="PF01494"/>
    </source>
</evidence>
<dbReference type="Pfam" id="PF00232">
    <property type="entry name" value="Glyco_hydro_1"/>
    <property type="match status" value="1"/>
</dbReference>
<reference evidence="6" key="1">
    <citation type="submission" date="2022-07" db="EMBL/GenBank/DDBJ databases">
        <title>Genome Sequence of Agrocybe chaxingu.</title>
        <authorList>
            <person name="Buettner E."/>
        </authorList>
    </citation>
    <scope>NUCLEOTIDE SEQUENCE</scope>
    <source>
        <strain evidence="6">MP-N11</strain>
    </source>
</reference>
<dbReference type="SUPFAM" id="SSF54373">
    <property type="entry name" value="FAD-linked reductases, C-terminal domain"/>
    <property type="match status" value="1"/>
</dbReference>
<protein>
    <recommendedName>
        <fullName evidence="5">FAD-binding domain-containing protein</fullName>
    </recommendedName>
</protein>
<dbReference type="SUPFAM" id="SSF51905">
    <property type="entry name" value="FAD/NAD(P)-binding domain"/>
    <property type="match status" value="1"/>
</dbReference>
<dbReference type="InterPro" id="IPR017853">
    <property type="entry name" value="GH"/>
</dbReference>
<dbReference type="Gene3D" id="3.20.20.80">
    <property type="entry name" value="Glycosidases"/>
    <property type="match status" value="1"/>
</dbReference>
<evidence type="ECO:0000256" key="1">
    <source>
        <dbReference type="ARBA" id="ARBA00022630"/>
    </source>
</evidence>
<keyword evidence="4" id="KW-1133">Transmembrane helix</keyword>
<keyword evidence="3" id="KW-0560">Oxidoreductase</keyword>
<dbReference type="PROSITE" id="PS00653">
    <property type="entry name" value="GLYCOSYL_HYDROL_F1_2"/>
    <property type="match status" value="1"/>
</dbReference>
<proteinExistence type="predicted"/>
<dbReference type="InterPro" id="IPR033132">
    <property type="entry name" value="GH_1_N_CS"/>
</dbReference>
<dbReference type="PANTHER" id="PTHR10353">
    <property type="entry name" value="GLYCOSYL HYDROLASE"/>
    <property type="match status" value="1"/>
</dbReference>
<dbReference type="OrthoDB" id="65569at2759"/>
<feature type="domain" description="FAD-binding" evidence="5">
    <location>
        <begin position="6"/>
        <end position="371"/>
    </location>
</feature>
<dbReference type="GO" id="GO:0071949">
    <property type="term" value="F:FAD binding"/>
    <property type="evidence" value="ECO:0007669"/>
    <property type="project" value="InterPro"/>
</dbReference>
<dbReference type="SUPFAM" id="SSF51445">
    <property type="entry name" value="(Trans)glycosidases"/>
    <property type="match status" value="1"/>
</dbReference>
<dbReference type="Gene3D" id="3.50.50.60">
    <property type="entry name" value="FAD/NAD(P)-binding domain"/>
    <property type="match status" value="1"/>
</dbReference>
<dbReference type="InterPro" id="IPR036188">
    <property type="entry name" value="FAD/NAD-bd_sf"/>
</dbReference>
<dbReference type="Proteomes" id="UP001148786">
    <property type="component" value="Unassembled WGS sequence"/>
</dbReference>
<feature type="transmembrane region" description="Helical" evidence="4">
    <location>
        <begin position="7"/>
        <end position="28"/>
    </location>
</feature>
<dbReference type="PRINTS" id="PR00420">
    <property type="entry name" value="RNGMNOXGNASE"/>
</dbReference>
<dbReference type="InterPro" id="IPR001360">
    <property type="entry name" value="Glyco_hydro_1"/>
</dbReference>
<dbReference type="GO" id="GO:0005975">
    <property type="term" value="P:carbohydrate metabolic process"/>
    <property type="evidence" value="ECO:0007669"/>
    <property type="project" value="InterPro"/>
</dbReference>
<dbReference type="EMBL" id="JANKHO010000624">
    <property type="protein sequence ID" value="KAJ3507801.1"/>
    <property type="molecule type" value="Genomic_DNA"/>
</dbReference>
<dbReference type="Pfam" id="PF01494">
    <property type="entry name" value="FAD_binding_3"/>
    <property type="match status" value="1"/>
</dbReference>
<evidence type="ECO:0000256" key="3">
    <source>
        <dbReference type="ARBA" id="ARBA00023002"/>
    </source>
</evidence>
<organism evidence="6 7">
    <name type="scientific">Agrocybe chaxingu</name>
    <dbReference type="NCBI Taxonomy" id="84603"/>
    <lineage>
        <taxon>Eukaryota</taxon>
        <taxon>Fungi</taxon>
        <taxon>Dikarya</taxon>
        <taxon>Basidiomycota</taxon>
        <taxon>Agaricomycotina</taxon>
        <taxon>Agaricomycetes</taxon>
        <taxon>Agaricomycetidae</taxon>
        <taxon>Agaricales</taxon>
        <taxon>Agaricineae</taxon>
        <taxon>Strophariaceae</taxon>
        <taxon>Agrocybe</taxon>
    </lineage>
</organism>
<evidence type="ECO:0000256" key="2">
    <source>
        <dbReference type="ARBA" id="ARBA00022827"/>
    </source>
</evidence>
<evidence type="ECO:0000256" key="4">
    <source>
        <dbReference type="SAM" id="Phobius"/>
    </source>
</evidence>
<name>A0A9W8MUZ2_9AGAR</name>
<dbReference type="PANTHER" id="PTHR10353:SF53">
    <property type="entry name" value="BETA-1,4-GLUCOSIDASE (EUROFUNG)"/>
    <property type="match status" value="1"/>
</dbReference>
<dbReference type="GO" id="GO:0008422">
    <property type="term" value="F:beta-glucosidase activity"/>
    <property type="evidence" value="ECO:0007669"/>
    <property type="project" value="TreeGrafter"/>
</dbReference>
<sequence>MIHDEKTHIAIVGAGIGGLVLSVALGYLDKEQKFDIQIYEASKHVTEIGAGINFWPRTWDIIKAIGLEETLLKLLPNRPMIRPVSIGFHIRKGDQREGVDIQDLTMKGGAVRFHRAALQQALVSHMVGKLSLSHRLVSYEETSEAVNLHFQDKSTATCDLLIGMDGIKSAVRRQLLEKISPCSPSLDPVWSGMFAYRGLIPVDLLQEEFPSHRALTTPIIYCGKSKHIVVYRVSQDRFVNVAAFVADYSKEGSIYPGPTTTACPQNEVLSAFQLWEPEVQALFRCIKEPTKWAIQSLEPLKIFSSGRVILAGDAAHAMTPHQGSGAGQAVEDAYVLAALLSHKLCNKSNLSLIGKVYDQIRRPVANQVLAASCISGKLCGLVAPGFEEVEEGDANVPFEKLTKLIDDFGKGMEWVWKESAEDDKRRAIGILEHLGTGEDVCYSFHLGDSSGGPQFTFALKARHRRFINDSTPTYDFFTFSAVVSSQSSGAPPSTAVATSLPPSTVQSTATSIVTTPPTGPTSGGIPFPPVGTFPKDFSPAGFERLWDLVGPVEPPPFTTTRAAQTPIALPSSPPALYPEWFSPSPRNILPDLKLPKGFIFGVATAAYQVEGAAKNEGKGPSIWDWNSRQPGGVIDNTTGDVVDLQYYLYKQDVARVAAIGVNAHSFSISWARIFPFGTADSPVNQAGLDHYSDVIDSHIQAGVGPIVTLFHWDTPLALQAYYGGFTSPRIVDDFVNYAKTVFRAFNGRVKTWYTFNEPRVYCGFISGYPFNQTLTPGVNSSMAPYHCVYNLLRAHAGAVKAFRAMNISGEISFKNDDFVGPPWRANSTEDIEAAERHTAFRIGVLSDPVYATGDWPKIMTDTLPPEYLPRFTEEEKKDLLGSADFYAIDSYRAQYVSAPTDGLEACVSNPSHPLWPDCNVVQLFDTNGWAVGPSPDPLSQAWLQATPNLLRPYLRELQRRWPTKKMASRYITEFGFVEPFEQLRTELFRITEDVTRTNYFMTYLGEILLAIHEDKLPIAGIFAWAMIDNAEWSSGTSARFGIQHVNYTTLERTYKRSALSLSEFFKVHLSD</sequence>
<dbReference type="GO" id="GO:0016491">
    <property type="term" value="F:oxidoreductase activity"/>
    <property type="evidence" value="ECO:0007669"/>
    <property type="project" value="UniProtKB-KW"/>
</dbReference>
<comment type="caution">
    <text evidence="6">The sequence shown here is derived from an EMBL/GenBank/DDBJ whole genome shotgun (WGS) entry which is preliminary data.</text>
</comment>
<keyword evidence="1" id="KW-0285">Flavoprotein</keyword>
<keyword evidence="7" id="KW-1185">Reference proteome</keyword>
<dbReference type="AlphaFoldDB" id="A0A9W8MUZ2"/>
<evidence type="ECO:0000313" key="6">
    <source>
        <dbReference type="EMBL" id="KAJ3507801.1"/>
    </source>
</evidence>
<evidence type="ECO:0000313" key="7">
    <source>
        <dbReference type="Proteomes" id="UP001148786"/>
    </source>
</evidence>
<dbReference type="InterPro" id="IPR002938">
    <property type="entry name" value="FAD-bd"/>
</dbReference>
<keyword evidence="2" id="KW-0274">FAD</keyword>
<accession>A0A9W8MUZ2</accession>